<dbReference type="Proteomes" id="UP000789901">
    <property type="component" value="Unassembled WGS sequence"/>
</dbReference>
<feature type="non-terminal residue" evidence="1">
    <location>
        <position position="1"/>
    </location>
</feature>
<proteinExistence type="predicted"/>
<gene>
    <name evidence="1" type="ORF">GMARGA_LOCUS35233</name>
</gene>
<sequence>KTEKYSKFKEKYEEFKNIMETRKSAKEIGIFIITDNINIEILKNIILTKQKIIICQFNKLEKYIEQIEKKHN</sequence>
<keyword evidence="2" id="KW-1185">Reference proteome</keyword>
<evidence type="ECO:0000313" key="2">
    <source>
        <dbReference type="Proteomes" id="UP000789901"/>
    </source>
</evidence>
<comment type="caution">
    <text evidence="1">The sequence shown here is derived from an EMBL/GenBank/DDBJ whole genome shotgun (WGS) entry which is preliminary data.</text>
</comment>
<name>A0ABN7WUF6_GIGMA</name>
<reference evidence="1 2" key="1">
    <citation type="submission" date="2021-06" db="EMBL/GenBank/DDBJ databases">
        <authorList>
            <person name="Kallberg Y."/>
            <person name="Tangrot J."/>
            <person name="Rosling A."/>
        </authorList>
    </citation>
    <scope>NUCLEOTIDE SEQUENCE [LARGE SCALE GENOMIC DNA]</scope>
    <source>
        <strain evidence="1 2">120-4 pot B 10/14</strain>
    </source>
</reference>
<organism evidence="1 2">
    <name type="scientific">Gigaspora margarita</name>
    <dbReference type="NCBI Taxonomy" id="4874"/>
    <lineage>
        <taxon>Eukaryota</taxon>
        <taxon>Fungi</taxon>
        <taxon>Fungi incertae sedis</taxon>
        <taxon>Mucoromycota</taxon>
        <taxon>Glomeromycotina</taxon>
        <taxon>Glomeromycetes</taxon>
        <taxon>Diversisporales</taxon>
        <taxon>Gigasporaceae</taxon>
        <taxon>Gigaspora</taxon>
    </lineage>
</organism>
<dbReference type="EMBL" id="CAJVQB010064632">
    <property type="protein sequence ID" value="CAG8841076.1"/>
    <property type="molecule type" value="Genomic_DNA"/>
</dbReference>
<evidence type="ECO:0000313" key="1">
    <source>
        <dbReference type="EMBL" id="CAG8841076.1"/>
    </source>
</evidence>
<protein>
    <submittedName>
        <fullName evidence="1">5390_t:CDS:1</fullName>
    </submittedName>
</protein>
<accession>A0ABN7WUF6</accession>